<keyword evidence="4" id="KW-1185">Reference proteome</keyword>
<accession>A0A1G8VH16</accession>
<name>A0A1G8VH16_9FLAO</name>
<feature type="signal peptide" evidence="1">
    <location>
        <begin position="1"/>
        <end position="21"/>
    </location>
</feature>
<dbReference type="RefSeq" id="WP_170227542.1">
    <property type="nucleotide sequence ID" value="NZ_BKAI01000003.1"/>
</dbReference>
<keyword evidence="1" id="KW-0732">Signal</keyword>
<organism evidence="3 4">
    <name type="scientific">Flavobacterium noncentrifugens</name>
    <dbReference type="NCBI Taxonomy" id="1128970"/>
    <lineage>
        <taxon>Bacteria</taxon>
        <taxon>Pseudomonadati</taxon>
        <taxon>Bacteroidota</taxon>
        <taxon>Flavobacteriia</taxon>
        <taxon>Flavobacteriales</taxon>
        <taxon>Flavobacteriaceae</taxon>
        <taxon>Flavobacterium</taxon>
    </lineage>
</organism>
<dbReference type="InterPro" id="IPR043738">
    <property type="entry name" value="DUF5683"/>
</dbReference>
<evidence type="ECO:0000313" key="4">
    <source>
        <dbReference type="Proteomes" id="UP000199580"/>
    </source>
</evidence>
<evidence type="ECO:0000259" key="2">
    <source>
        <dbReference type="Pfam" id="PF18935"/>
    </source>
</evidence>
<gene>
    <name evidence="3" type="ORF">SAMN04487935_1349</name>
</gene>
<dbReference type="Pfam" id="PF18935">
    <property type="entry name" value="DUF5683"/>
    <property type="match status" value="1"/>
</dbReference>
<dbReference type="EMBL" id="FNEZ01000002">
    <property type="protein sequence ID" value="SDJ65259.1"/>
    <property type="molecule type" value="Genomic_DNA"/>
</dbReference>
<protein>
    <recommendedName>
        <fullName evidence="2">DUF5683 domain-containing protein</fullName>
    </recommendedName>
</protein>
<dbReference type="STRING" id="1128970.SAMN04487935_1349"/>
<evidence type="ECO:0000256" key="1">
    <source>
        <dbReference type="SAM" id="SignalP"/>
    </source>
</evidence>
<evidence type="ECO:0000313" key="3">
    <source>
        <dbReference type="EMBL" id="SDJ65259.1"/>
    </source>
</evidence>
<reference evidence="3 4" key="1">
    <citation type="submission" date="2016-10" db="EMBL/GenBank/DDBJ databases">
        <authorList>
            <person name="de Groot N.N."/>
        </authorList>
    </citation>
    <scope>NUCLEOTIDE SEQUENCE [LARGE SCALE GENOMIC DNA]</scope>
    <source>
        <strain evidence="3 4">CGMCC 1.10076</strain>
    </source>
</reference>
<feature type="chain" id="PRO_5011449841" description="DUF5683 domain-containing protein" evidence="1">
    <location>
        <begin position="22"/>
        <end position="189"/>
    </location>
</feature>
<dbReference type="Proteomes" id="UP000199580">
    <property type="component" value="Unassembled WGS sequence"/>
</dbReference>
<feature type="domain" description="DUF5683" evidence="2">
    <location>
        <begin position="45"/>
        <end position="189"/>
    </location>
</feature>
<sequence length="189" mass="21698">MNKLLAIFFICFLFGSTTLLAQGNSGTGLIVTDTVKKSKSNEINPLAPAKAAFFSAIFPGMGQLYNKRYWKMPLVYGAIGTSVYFYSTNNTKYHEFRDVYKRRLAGYTDDKYPFLDEDRLIRAQRFYQKNRDLSALITVGFYVLNIIDANVDAHLMQFNVDDDLSFEPSYFQNGLDSKPNIGFTLNYRF</sequence>
<proteinExistence type="predicted"/>
<dbReference type="AlphaFoldDB" id="A0A1G8VH16"/>